<comment type="caution">
    <text evidence="1">The sequence shown here is derived from an EMBL/GenBank/DDBJ whole genome shotgun (WGS) entry which is preliminary data.</text>
</comment>
<evidence type="ECO:0000313" key="1">
    <source>
        <dbReference type="EMBL" id="KAK3713474.1"/>
    </source>
</evidence>
<gene>
    <name evidence="1" type="ORF">LTR37_008432</name>
</gene>
<dbReference type="EMBL" id="JAUTXU010000062">
    <property type="protein sequence ID" value="KAK3713474.1"/>
    <property type="molecule type" value="Genomic_DNA"/>
</dbReference>
<sequence>MASSQTNKSEQKWLPLQDESTNRPAPVVRSPVHDHNHIPATKHLVEKGNQVMLNLILSSTPAQREEMKEYRRSSLDTLHITKLWYYKDLMESDPTKEALIWEKIEVVTLQEDLHREELRMIQEVEKAEEVREDEAVPKGAIDTSSERDPALFEALLKSTPSEIERTKENLESLIDICSYRGEILAQELLKTVPQRKASKKRLVDAQVETLYQAVTDAVEELDVIDEFEAMTVEEREEVAREIARESKAASG</sequence>
<protein>
    <submittedName>
        <fullName evidence="1">Uncharacterized protein</fullName>
    </submittedName>
</protein>
<evidence type="ECO:0000313" key="2">
    <source>
        <dbReference type="Proteomes" id="UP001281147"/>
    </source>
</evidence>
<keyword evidence="2" id="KW-1185">Reference proteome</keyword>
<accession>A0ACC3NAQ3</accession>
<proteinExistence type="predicted"/>
<reference evidence="1" key="1">
    <citation type="submission" date="2023-07" db="EMBL/GenBank/DDBJ databases">
        <title>Black Yeasts Isolated from many extreme environments.</title>
        <authorList>
            <person name="Coleine C."/>
            <person name="Stajich J.E."/>
            <person name="Selbmann L."/>
        </authorList>
    </citation>
    <scope>NUCLEOTIDE SEQUENCE</scope>
    <source>
        <strain evidence="1">CCFEE 5714</strain>
    </source>
</reference>
<organism evidence="1 2">
    <name type="scientific">Vermiconidia calcicola</name>
    <dbReference type="NCBI Taxonomy" id="1690605"/>
    <lineage>
        <taxon>Eukaryota</taxon>
        <taxon>Fungi</taxon>
        <taxon>Dikarya</taxon>
        <taxon>Ascomycota</taxon>
        <taxon>Pezizomycotina</taxon>
        <taxon>Dothideomycetes</taxon>
        <taxon>Dothideomycetidae</taxon>
        <taxon>Mycosphaerellales</taxon>
        <taxon>Extremaceae</taxon>
        <taxon>Vermiconidia</taxon>
    </lineage>
</organism>
<name>A0ACC3NAQ3_9PEZI</name>
<dbReference type="Proteomes" id="UP001281147">
    <property type="component" value="Unassembled WGS sequence"/>
</dbReference>